<keyword evidence="2" id="KW-0479">Metal-binding</keyword>
<evidence type="ECO:0000313" key="13">
    <source>
        <dbReference type="EMBL" id="KAK8953387.1"/>
    </source>
</evidence>
<evidence type="ECO:0000256" key="6">
    <source>
        <dbReference type="ARBA" id="ARBA00023125"/>
    </source>
</evidence>
<dbReference type="InterPro" id="IPR045876">
    <property type="entry name" value="PRHA-like_PHD-finger"/>
</dbReference>
<keyword evidence="14" id="KW-1185">Reference proteome</keyword>
<evidence type="ECO:0000313" key="14">
    <source>
        <dbReference type="Proteomes" id="UP001412067"/>
    </source>
</evidence>
<dbReference type="Gene3D" id="3.30.40.10">
    <property type="entry name" value="Zinc/RING finger domain, C3HC4 (zinc finger)"/>
    <property type="match status" value="1"/>
</dbReference>
<feature type="region of interest" description="Disordered" evidence="11">
    <location>
        <begin position="134"/>
        <end position="154"/>
    </location>
</feature>
<keyword evidence="5" id="KW-0805">Transcription regulation</keyword>
<accession>A0ABR2LYE2</accession>
<dbReference type="InterPro" id="IPR013083">
    <property type="entry name" value="Znf_RING/FYVE/PHD"/>
</dbReference>
<dbReference type="Proteomes" id="UP001412067">
    <property type="component" value="Unassembled WGS sequence"/>
</dbReference>
<dbReference type="InterPro" id="IPR001965">
    <property type="entry name" value="Znf_PHD"/>
</dbReference>
<dbReference type="PROSITE" id="PS50016">
    <property type="entry name" value="ZF_PHD_2"/>
    <property type="match status" value="1"/>
</dbReference>
<evidence type="ECO:0000256" key="7">
    <source>
        <dbReference type="ARBA" id="ARBA00023155"/>
    </source>
</evidence>
<feature type="domain" description="PHD-type" evidence="12">
    <location>
        <begin position="96"/>
        <end position="197"/>
    </location>
</feature>
<keyword evidence="3 10" id="KW-0863">Zinc-finger</keyword>
<keyword evidence="6" id="KW-0238">DNA-binding</keyword>
<dbReference type="PANTHER" id="PTHR12628:SF10">
    <property type="entry name" value="HOMEOBOX DOMAIN-CONTAINING PROTEIN"/>
    <property type="match status" value="1"/>
</dbReference>
<evidence type="ECO:0000256" key="9">
    <source>
        <dbReference type="ARBA" id="ARBA00023242"/>
    </source>
</evidence>
<gene>
    <name evidence="13" type="ORF">KSP40_PGU020742</name>
</gene>
<dbReference type="SMART" id="SM00249">
    <property type="entry name" value="PHD"/>
    <property type="match status" value="1"/>
</dbReference>
<keyword evidence="7" id="KW-0371">Homeobox</keyword>
<dbReference type="SUPFAM" id="SSF57903">
    <property type="entry name" value="FYVE/PHD zinc finger"/>
    <property type="match status" value="1"/>
</dbReference>
<evidence type="ECO:0000256" key="11">
    <source>
        <dbReference type="SAM" id="MobiDB-lite"/>
    </source>
</evidence>
<dbReference type="Pfam" id="PF00628">
    <property type="entry name" value="PHD"/>
    <property type="match status" value="1"/>
</dbReference>
<keyword evidence="8" id="KW-0804">Transcription</keyword>
<comment type="subcellular location">
    <subcellularLocation>
        <location evidence="1">Nucleus</location>
    </subcellularLocation>
</comment>
<proteinExistence type="predicted"/>
<evidence type="ECO:0000256" key="5">
    <source>
        <dbReference type="ARBA" id="ARBA00023015"/>
    </source>
</evidence>
<evidence type="ECO:0000259" key="12">
    <source>
        <dbReference type="PROSITE" id="PS50016"/>
    </source>
</evidence>
<reference evidence="13 14" key="1">
    <citation type="journal article" date="2022" name="Nat. Plants">
        <title>Genomes of leafy and leafless Platanthera orchids illuminate the evolution of mycoheterotrophy.</title>
        <authorList>
            <person name="Li M.H."/>
            <person name="Liu K.W."/>
            <person name="Li Z."/>
            <person name="Lu H.C."/>
            <person name="Ye Q.L."/>
            <person name="Zhang D."/>
            <person name="Wang J.Y."/>
            <person name="Li Y.F."/>
            <person name="Zhong Z.M."/>
            <person name="Liu X."/>
            <person name="Yu X."/>
            <person name="Liu D.K."/>
            <person name="Tu X.D."/>
            <person name="Liu B."/>
            <person name="Hao Y."/>
            <person name="Liao X.Y."/>
            <person name="Jiang Y.T."/>
            <person name="Sun W.H."/>
            <person name="Chen J."/>
            <person name="Chen Y.Q."/>
            <person name="Ai Y."/>
            <person name="Zhai J.W."/>
            <person name="Wu S.S."/>
            <person name="Zhou Z."/>
            <person name="Hsiao Y.Y."/>
            <person name="Wu W.L."/>
            <person name="Chen Y.Y."/>
            <person name="Lin Y.F."/>
            <person name="Hsu J.L."/>
            <person name="Li C.Y."/>
            <person name="Wang Z.W."/>
            <person name="Zhao X."/>
            <person name="Zhong W.Y."/>
            <person name="Ma X.K."/>
            <person name="Ma L."/>
            <person name="Huang J."/>
            <person name="Chen G.Z."/>
            <person name="Huang M.Z."/>
            <person name="Huang L."/>
            <person name="Peng D.H."/>
            <person name="Luo Y.B."/>
            <person name="Zou S.Q."/>
            <person name="Chen S.P."/>
            <person name="Lan S."/>
            <person name="Tsai W.C."/>
            <person name="Van de Peer Y."/>
            <person name="Liu Z.J."/>
        </authorList>
    </citation>
    <scope>NUCLEOTIDE SEQUENCE [LARGE SCALE GENOMIC DNA]</scope>
    <source>
        <strain evidence="13">Lor288</strain>
    </source>
</reference>
<dbReference type="InterPro" id="IPR011011">
    <property type="entry name" value="Znf_FYVE_PHD"/>
</dbReference>
<dbReference type="EMBL" id="JBBWWR010000014">
    <property type="protein sequence ID" value="KAK8953387.1"/>
    <property type="molecule type" value="Genomic_DNA"/>
</dbReference>
<evidence type="ECO:0000256" key="8">
    <source>
        <dbReference type="ARBA" id="ARBA00023163"/>
    </source>
</evidence>
<dbReference type="InterPro" id="IPR019787">
    <property type="entry name" value="Znf_PHD-finger"/>
</dbReference>
<organism evidence="13 14">
    <name type="scientific">Platanthera guangdongensis</name>
    <dbReference type="NCBI Taxonomy" id="2320717"/>
    <lineage>
        <taxon>Eukaryota</taxon>
        <taxon>Viridiplantae</taxon>
        <taxon>Streptophyta</taxon>
        <taxon>Embryophyta</taxon>
        <taxon>Tracheophyta</taxon>
        <taxon>Spermatophyta</taxon>
        <taxon>Magnoliopsida</taxon>
        <taxon>Liliopsida</taxon>
        <taxon>Asparagales</taxon>
        <taxon>Orchidaceae</taxon>
        <taxon>Orchidoideae</taxon>
        <taxon>Orchideae</taxon>
        <taxon>Orchidinae</taxon>
        <taxon>Platanthera</taxon>
    </lineage>
</organism>
<keyword evidence="4" id="KW-0862">Zinc</keyword>
<evidence type="ECO:0000256" key="3">
    <source>
        <dbReference type="ARBA" id="ARBA00022771"/>
    </source>
</evidence>
<protein>
    <recommendedName>
        <fullName evidence="12">PHD-type domain-containing protein</fullName>
    </recommendedName>
</protein>
<evidence type="ECO:0000256" key="1">
    <source>
        <dbReference type="ARBA" id="ARBA00004123"/>
    </source>
</evidence>
<evidence type="ECO:0000256" key="2">
    <source>
        <dbReference type="ARBA" id="ARBA00022723"/>
    </source>
</evidence>
<sequence>MESCDERSKGLHRVLDEGEGLVVGAGSRSAAWSLALEGAQSREKIKPEKELQRAQIQITKYKLGIRDSIHKLELLGSEGRIEDSVMHPDGSVFHEYIFCAKCKSNEAFPDNDIILCDGSCNRGFHQKCLEPPLKKKGDDRRSSSGIVGGINGGERASTCNRNEAADGHHRSCEYRLTTITSVPPGDQGWLCRICDCKVEILETINAYLGTCFTVDGSWEEIFKEAVASSGTDGVCPNLVEDCPSDDPEDEDYCPESNCKIAEFEENLAQDSCCSSDSVSSFDASLNLISCIGPGESSDEIANYRRQRRDVDYKKLYDEMFGKDPNYCEEQSEDEDWGPYRKKSLWNASDIGITPTDGEDKDSNEKLALRAKIACDKRSFFRIPTDAIEAEHTNHPHHASDVSVENEGHGHILDEAVSSDSSWLLPLASIFHLHPHKKRTRCRENLTSAISLVKKQKGASTSVHSPSLQVERRLRNATHLKKHVNANTMIAASEPLNSNEMMQILWVLERRLHQLKQRLLAIKGNNEAQVRRNPSGEGTVIYVPVAEIVEKAS</sequence>
<evidence type="ECO:0000256" key="4">
    <source>
        <dbReference type="ARBA" id="ARBA00022833"/>
    </source>
</evidence>
<dbReference type="PANTHER" id="PTHR12628">
    <property type="entry name" value="POLYCOMB-LIKE TRANSCRIPTION FACTOR"/>
    <property type="match status" value="1"/>
</dbReference>
<name>A0ABR2LYE2_9ASPA</name>
<dbReference type="CDD" id="cd15504">
    <property type="entry name" value="PHD_PRHA_like"/>
    <property type="match status" value="1"/>
</dbReference>
<evidence type="ECO:0000256" key="10">
    <source>
        <dbReference type="PROSITE-ProRule" id="PRU00146"/>
    </source>
</evidence>
<comment type="caution">
    <text evidence="13">The sequence shown here is derived from an EMBL/GenBank/DDBJ whole genome shotgun (WGS) entry which is preliminary data.</text>
</comment>
<keyword evidence="9" id="KW-0539">Nucleus</keyword>